<evidence type="ECO:0000259" key="6">
    <source>
        <dbReference type="Pfam" id="PF03819"/>
    </source>
</evidence>
<dbReference type="PANTHER" id="PTHR30522">
    <property type="entry name" value="NUCLEOSIDE TRIPHOSPHATE PYROPHOSPHOHYDROLASE"/>
    <property type="match status" value="1"/>
</dbReference>
<evidence type="ECO:0000256" key="1">
    <source>
        <dbReference type="ARBA" id="ARBA00052141"/>
    </source>
</evidence>
<dbReference type="GO" id="GO:0046081">
    <property type="term" value="P:dUTP catabolic process"/>
    <property type="evidence" value="ECO:0007669"/>
    <property type="project" value="TreeGrafter"/>
</dbReference>
<feature type="compositionally biased region" description="Basic residues" evidence="5">
    <location>
        <begin position="1"/>
        <end position="15"/>
    </location>
</feature>
<dbReference type="AlphaFoldDB" id="A0A395LXC8"/>
<evidence type="ECO:0000256" key="2">
    <source>
        <dbReference type="ARBA" id="ARBA00061115"/>
    </source>
</evidence>
<evidence type="ECO:0000256" key="4">
    <source>
        <dbReference type="ARBA" id="ARBA00074799"/>
    </source>
</evidence>
<evidence type="ECO:0000256" key="5">
    <source>
        <dbReference type="SAM" id="MobiDB-lite"/>
    </source>
</evidence>
<protein>
    <recommendedName>
        <fullName evidence="4">Nucleoside triphosphate pyrophosphohydrolase</fullName>
        <ecNumber evidence="3">3.6.1.8</ecNumber>
    </recommendedName>
</protein>
<comment type="catalytic activity">
    <reaction evidence="1">
        <text>ATP + H2O = AMP + diphosphate + H(+)</text>
        <dbReference type="Rhea" id="RHEA:14245"/>
        <dbReference type="ChEBI" id="CHEBI:15377"/>
        <dbReference type="ChEBI" id="CHEBI:15378"/>
        <dbReference type="ChEBI" id="CHEBI:30616"/>
        <dbReference type="ChEBI" id="CHEBI:33019"/>
        <dbReference type="ChEBI" id="CHEBI:456215"/>
        <dbReference type="EC" id="3.6.1.8"/>
    </reaction>
</comment>
<dbReference type="SUPFAM" id="SSF101386">
    <property type="entry name" value="all-alpha NTP pyrophosphatases"/>
    <property type="match status" value="2"/>
</dbReference>
<dbReference type="PANTHER" id="PTHR30522:SF0">
    <property type="entry name" value="NUCLEOSIDE TRIPHOSPHATE PYROPHOSPHOHYDROLASE"/>
    <property type="match status" value="1"/>
</dbReference>
<feature type="region of interest" description="Disordered" evidence="5">
    <location>
        <begin position="1"/>
        <end position="32"/>
    </location>
</feature>
<comment type="caution">
    <text evidence="7">The sequence shown here is derived from an EMBL/GenBank/DDBJ whole genome shotgun (WGS) entry which is preliminary data.</text>
</comment>
<feature type="domain" description="NTP pyrophosphohydrolase MazG-like" evidence="6">
    <location>
        <begin position="74"/>
        <end position="147"/>
    </location>
</feature>
<keyword evidence="7" id="KW-0378">Hydrolase</keyword>
<reference evidence="7 8" key="1">
    <citation type="journal article" date="2011" name="ISME J.">
        <title>Community ecology of hot spring cyanobacterial mats: predominant populations and their functional potential.</title>
        <authorList>
            <person name="Klatt C.G."/>
            <person name="Wood J.M."/>
            <person name="Rusch D.B."/>
            <person name="Bateson M.M."/>
            <person name="Hamamura N."/>
            <person name="Heidelberg J.F."/>
            <person name="Grossman A.R."/>
            <person name="Bhaya D."/>
            <person name="Cohan F.M."/>
            <person name="Kuhl M."/>
            <person name="Bryant D.A."/>
            <person name="Ward D.M."/>
        </authorList>
    </citation>
    <scope>NUCLEOTIDE SEQUENCE [LARGE SCALE GENOMIC DNA]</scope>
    <source>
        <strain evidence="7">OS</strain>
    </source>
</reference>
<dbReference type="InterPro" id="IPR048015">
    <property type="entry name" value="NTP-PPase_MazG-like_N"/>
</dbReference>
<dbReference type="InterPro" id="IPR004518">
    <property type="entry name" value="MazG-like_dom"/>
</dbReference>
<sequence length="306" mass="35478">MPKRKTTKTKKKSSAKSKSQTERTQRIDKKEQSDLASFKHYLKTAQPQTLGEKFERLYQIVEMLRTECPWDKAQTPDSLVHLTLEEVYEMIHAIDTKDDQELKKELGDLILHLCFQAVLAKERCAFDMADVLDAIAEKLIFRHPHVFGSEHAETAHDVSKNWEKLKMKEGRKSVLEGVPKAMPELLRAYRVQEKAAGVGFDWQHRDEVIKKLQEEIEELHAATSPEEKEEELGDIFFSLVNYSRFIKVNPEDALRKTTEKFIRRFRFVEEQVLRQGKTWSECSLAELDELWNAAKAQEKSTADAAS</sequence>
<dbReference type="GO" id="GO:0006950">
    <property type="term" value="P:response to stress"/>
    <property type="evidence" value="ECO:0007669"/>
    <property type="project" value="UniProtKB-ARBA"/>
</dbReference>
<dbReference type="Proteomes" id="UP000266389">
    <property type="component" value="Unassembled WGS sequence"/>
</dbReference>
<dbReference type="CDD" id="cd11529">
    <property type="entry name" value="NTP-PPase_MazG_Cterm"/>
    <property type="match status" value="1"/>
</dbReference>
<dbReference type="NCBIfam" id="TIGR00444">
    <property type="entry name" value="mazG"/>
    <property type="match status" value="1"/>
</dbReference>
<dbReference type="Pfam" id="PF03819">
    <property type="entry name" value="MazG"/>
    <property type="match status" value="2"/>
</dbReference>
<accession>A0A395LXC8</accession>
<dbReference type="EMBL" id="PHFL01000068">
    <property type="protein sequence ID" value="RFM23229.1"/>
    <property type="molecule type" value="Genomic_DNA"/>
</dbReference>
<dbReference type="FunFam" id="1.10.287.1080:FF:000001">
    <property type="entry name" value="Nucleoside triphosphate pyrophosphohydrolase"/>
    <property type="match status" value="1"/>
</dbReference>
<comment type="similarity">
    <text evidence="2">Belongs to the nucleoside triphosphate pyrophosphohydrolase family.</text>
</comment>
<evidence type="ECO:0000256" key="3">
    <source>
        <dbReference type="ARBA" id="ARBA00066372"/>
    </source>
</evidence>
<dbReference type="GO" id="GO:0047693">
    <property type="term" value="F:ATP diphosphatase activity"/>
    <property type="evidence" value="ECO:0007669"/>
    <property type="project" value="UniProtKB-EC"/>
</dbReference>
<dbReference type="InterPro" id="IPR048011">
    <property type="entry name" value="NTP-PPase_MazG-like_C"/>
</dbReference>
<dbReference type="NCBIfam" id="NF007113">
    <property type="entry name" value="PRK09562.1"/>
    <property type="match status" value="1"/>
</dbReference>
<organism evidence="7 8">
    <name type="scientific">Candidatus Thermochlorobacter aerophilus</name>
    <dbReference type="NCBI Taxonomy" id="1868324"/>
    <lineage>
        <taxon>Bacteria</taxon>
        <taxon>Pseudomonadati</taxon>
        <taxon>Chlorobiota</taxon>
        <taxon>Chlorobiia</taxon>
        <taxon>Chlorobiales</taxon>
        <taxon>Candidatus Thermochlorobacteriaceae</taxon>
        <taxon>Candidatus Thermochlorobacter</taxon>
    </lineage>
</organism>
<dbReference type="GO" id="GO:0046076">
    <property type="term" value="P:dTTP catabolic process"/>
    <property type="evidence" value="ECO:0007669"/>
    <property type="project" value="TreeGrafter"/>
</dbReference>
<dbReference type="Gene3D" id="1.10.287.1080">
    <property type="entry name" value="MazG-like"/>
    <property type="match status" value="2"/>
</dbReference>
<dbReference type="GO" id="GO:0046052">
    <property type="term" value="P:UTP catabolic process"/>
    <property type="evidence" value="ECO:0007669"/>
    <property type="project" value="TreeGrafter"/>
</dbReference>
<feature type="domain" description="NTP pyrophosphohydrolase MazG-like" evidence="6">
    <location>
        <begin position="206"/>
        <end position="264"/>
    </location>
</feature>
<evidence type="ECO:0000313" key="7">
    <source>
        <dbReference type="EMBL" id="RFM23229.1"/>
    </source>
</evidence>
<dbReference type="GO" id="GO:0046047">
    <property type="term" value="P:TTP catabolic process"/>
    <property type="evidence" value="ECO:0007669"/>
    <property type="project" value="TreeGrafter"/>
</dbReference>
<proteinExistence type="inferred from homology"/>
<dbReference type="FunFam" id="1.10.287.1080:FF:000003">
    <property type="entry name" value="Nucleoside triphosphate pyrophosphohydrolase"/>
    <property type="match status" value="1"/>
</dbReference>
<dbReference type="GO" id="GO:0006203">
    <property type="term" value="P:dGTP catabolic process"/>
    <property type="evidence" value="ECO:0007669"/>
    <property type="project" value="TreeGrafter"/>
</dbReference>
<dbReference type="CDD" id="cd11528">
    <property type="entry name" value="NTP-PPase_MazG_Nterm"/>
    <property type="match status" value="1"/>
</dbReference>
<evidence type="ECO:0000313" key="8">
    <source>
        <dbReference type="Proteomes" id="UP000266389"/>
    </source>
</evidence>
<dbReference type="InterPro" id="IPR011551">
    <property type="entry name" value="NTP_PyrPHydrolase_MazG"/>
</dbReference>
<name>A0A395LXC8_9BACT</name>
<feature type="compositionally biased region" description="Basic and acidic residues" evidence="5">
    <location>
        <begin position="19"/>
        <end position="32"/>
    </location>
</feature>
<dbReference type="GO" id="GO:0046061">
    <property type="term" value="P:dATP catabolic process"/>
    <property type="evidence" value="ECO:0007669"/>
    <property type="project" value="TreeGrafter"/>
</dbReference>
<dbReference type="EC" id="3.6.1.8" evidence="3"/>
<gene>
    <name evidence="7" type="ORF">D0433_12165</name>
</gene>